<evidence type="ECO:0000259" key="7">
    <source>
        <dbReference type="PROSITE" id="PS51755"/>
    </source>
</evidence>
<reference evidence="9" key="1">
    <citation type="journal article" date="2019" name="Int. J. Syst. Evol. Microbiol.">
        <title>The Global Catalogue of Microorganisms (GCM) 10K type strain sequencing project: providing services to taxonomists for standard genome sequencing and annotation.</title>
        <authorList>
            <consortium name="The Broad Institute Genomics Platform"/>
            <consortium name="The Broad Institute Genome Sequencing Center for Infectious Disease"/>
            <person name="Wu L."/>
            <person name="Ma J."/>
        </authorList>
    </citation>
    <scope>NUCLEOTIDE SEQUENCE [LARGE SCALE GENOMIC DNA]</scope>
    <source>
        <strain evidence="9">JCM 16603</strain>
    </source>
</reference>
<feature type="domain" description="OmpR/PhoB-type" evidence="7">
    <location>
        <begin position="128"/>
        <end position="226"/>
    </location>
</feature>
<gene>
    <name evidence="8" type="ORF">GCM10022211_14390</name>
</gene>
<dbReference type="InterPro" id="IPR001789">
    <property type="entry name" value="Sig_transdc_resp-reg_receiver"/>
</dbReference>
<dbReference type="SMART" id="SM00862">
    <property type="entry name" value="Trans_reg_C"/>
    <property type="match status" value="1"/>
</dbReference>
<dbReference type="EMBL" id="BAAAZD010000001">
    <property type="protein sequence ID" value="GAA4003705.1"/>
    <property type="molecule type" value="Genomic_DNA"/>
</dbReference>
<evidence type="ECO:0000313" key="8">
    <source>
        <dbReference type="EMBL" id="GAA4003705.1"/>
    </source>
</evidence>
<evidence type="ECO:0000259" key="6">
    <source>
        <dbReference type="PROSITE" id="PS50110"/>
    </source>
</evidence>
<feature type="DNA-binding region" description="OmpR/PhoB-type" evidence="5">
    <location>
        <begin position="128"/>
        <end position="226"/>
    </location>
</feature>
<feature type="domain" description="Response regulatory" evidence="6">
    <location>
        <begin position="2"/>
        <end position="117"/>
    </location>
</feature>
<dbReference type="InterPro" id="IPR016032">
    <property type="entry name" value="Sig_transdc_resp-reg_C-effctor"/>
</dbReference>
<dbReference type="SUPFAM" id="SSF52172">
    <property type="entry name" value="CheY-like"/>
    <property type="match status" value="1"/>
</dbReference>
<keyword evidence="9" id="KW-1185">Reference proteome</keyword>
<dbReference type="SUPFAM" id="SSF46894">
    <property type="entry name" value="C-terminal effector domain of the bipartite response regulators"/>
    <property type="match status" value="1"/>
</dbReference>
<dbReference type="PANTHER" id="PTHR48111">
    <property type="entry name" value="REGULATOR OF RPOS"/>
    <property type="match status" value="1"/>
</dbReference>
<dbReference type="InterPro" id="IPR036388">
    <property type="entry name" value="WH-like_DNA-bd_sf"/>
</dbReference>
<dbReference type="Gene3D" id="1.10.10.10">
    <property type="entry name" value="Winged helix-like DNA-binding domain superfamily/Winged helix DNA-binding domain"/>
    <property type="match status" value="1"/>
</dbReference>
<keyword evidence="1 4" id="KW-0597">Phosphoprotein</keyword>
<dbReference type="SMART" id="SM00448">
    <property type="entry name" value="REC"/>
    <property type="match status" value="1"/>
</dbReference>
<dbReference type="PROSITE" id="PS50110">
    <property type="entry name" value="RESPONSE_REGULATORY"/>
    <property type="match status" value="1"/>
</dbReference>
<evidence type="ECO:0000256" key="5">
    <source>
        <dbReference type="PROSITE-ProRule" id="PRU01091"/>
    </source>
</evidence>
<dbReference type="PANTHER" id="PTHR48111:SF40">
    <property type="entry name" value="PHOSPHATE REGULON TRANSCRIPTIONAL REGULATORY PROTEIN PHOB"/>
    <property type="match status" value="1"/>
</dbReference>
<dbReference type="CDD" id="cd00383">
    <property type="entry name" value="trans_reg_C"/>
    <property type="match status" value="1"/>
</dbReference>
<dbReference type="Gene3D" id="3.40.50.2300">
    <property type="match status" value="1"/>
</dbReference>
<dbReference type="PROSITE" id="PS51755">
    <property type="entry name" value="OMPR_PHOB"/>
    <property type="match status" value="1"/>
</dbReference>
<sequence length="230" mass="25525">MRIALLEDDSSLADLIGATVESAGHSCHHYADCRSAKVAFRQESFDLLLMDWHLPDGEGVDVLRWARQNLDPCPPVIMVTSRAEDEAVVAALDAGADDYVVKPIVPQVLLARLTALLRRTYKPAATGDRVETHYGVAFDHGQCTVTIAGETLTLTHKEFGLALLLFQNMHRPLSRTYLLEAVWGRNPDLPTRTLDVHISRLRSRLSLGDAGFKLTSIQSFGYRLEMTSLQ</sequence>
<organism evidence="8 9">
    <name type="scientific">Sphingomonas humi</name>
    <dbReference type="NCBI Taxonomy" id="335630"/>
    <lineage>
        <taxon>Bacteria</taxon>
        <taxon>Pseudomonadati</taxon>
        <taxon>Pseudomonadota</taxon>
        <taxon>Alphaproteobacteria</taxon>
        <taxon>Sphingomonadales</taxon>
        <taxon>Sphingomonadaceae</taxon>
        <taxon>Sphingomonas</taxon>
    </lineage>
</organism>
<protein>
    <submittedName>
        <fullName evidence="8">Response regulator transcription factor</fullName>
    </submittedName>
</protein>
<dbReference type="Pfam" id="PF00486">
    <property type="entry name" value="Trans_reg_C"/>
    <property type="match status" value="1"/>
</dbReference>
<dbReference type="Gene3D" id="6.10.250.690">
    <property type="match status" value="1"/>
</dbReference>
<evidence type="ECO:0000256" key="4">
    <source>
        <dbReference type="PROSITE-ProRule" id="PRU00169"/>
    </source>
</evidence>
<dbReference type="Proteomes" id="UP001501310">
    <property type="component" value="Unassembled WGS sequence"/>
</dbReference>
<evidence type="ECO:0000256" key="1">
    <source>
        <dbReference type="ARBA" id="ARBA00022553"/>
    </source>
</evidence>
<feature type="modified residue" description="4-aspartylphosphate" evidence="4">
    <location>
        <position position="51"/>
    </location>
</feature>
<keyword evidence="3 5" id="KW-0238">DNA-binding</keyword>
<evidence type="ECO:0000313" key="9">
    <source>
        <dbReference type="Proteomes" id="UP001501310"/>
    </source>
</evidence>
<comment type="caution">
    <text evidence="8">The sequence shown here is derived from an EMBL/GenBank/DDBJ whole genome shotgun (WGS) entry which is preliminary data.</text>
</comment>
<evidence type="ECO:0000256" key="3">
    <source>
        <dbReference type="ARBA" id="ARBA00023125"/>
    </source>
</evidence>
<evidence type="ECO:0000256" key="2">
    <source>
        <dbReference type="ARBA" id="ARBA00023012"/>
    </source>
</evidence>
<dbReference type="Pfam" id="PF00072">
    <property type="entry name" value="Response_reg"/>
    <property type="match status" value="1"/>
</dbReference>
<keyword evidence="2" id="KW-0902">Two-component regulatory system</keyword>
<dbReference type="InterPro" id="IPR011006">
    <property type="entry name" value="CheY-like_superfamily"/>
</dbReference>
<proteinExistence type="predicted"/>
<name>A0ABP7RXM6_9SPHN</name>
<dbReference type="InterPro" id="IPR001867">
    <property type="entry name" value="OmpR/PhoB-type_DNA-bd"/>
</dbReference>
<accession>A0ABP7RXM6</accession>
<dbReference type="InterPro" id="IPR039420">
    <property type="entry name" value="WalR-like"/>
</dbReference>
<dbReference type="CDD" id="cd17574">
    <property type="entry name" value="REC_OmpR"/>
    <property type="match status" value="1"/>
</dbReference>
<dbReference type="RefSeq" id="WP_344709497.1">
    <property type="nucleotide sequence ID" value="NZ_BAAAZD010000001.1"/>
</dbReference>